<evidence type="ECO:0000313" key="1">
    <source>
        <dbReference type="EMBL" id="KAJ4473220.1"/>
    </source>
</evidence>
<dbReference type="EMBL" id="JANVFT010000081">
    <property type="protein sequence ID" value="KAJ4473220.1"/>
    <property type="molecule type" value="Genomic_DNA"/>
</dbReference>
<keyword evidence="2" id="KW-1185">Reference proteome</keyword>
<protein>
    <submittedName>
        <fullName evidence="1">Uncharacterized protein</fullName>
    </submittedName>
</protein>
<sequence>MTFLYSRYLGDKHCYKIPLKYLGKRGPVDDYIEANTWSLAYTRKINTCDYYPIDVPGSPIGYIACPSFASKVKAQLIVLSGQIQSGLITSKSAVLMVQELARRKRRKLADEALFVQLSSILYIAESANFRIDAAVAQDLFEYLDMLNDQFPNLNMSTPSVKNRSRTGSILRVTFSLPKSVKDFGWITLKRWASRMASTIRSVILNVHQDFAEHLLLTYPGVAVAFMTVDQLEACNSYLRNMRTVYPGDRIPEQLVKDIELCLAVYCYFTCKDMMDLVPVPLQVRLDQDGTPSAAYIRNGFCGTPLRRLLDGQWFAKSRAVYERKDGTMATLFTIGFGPSNNPITASECLGDDCERTKTNTIFWSCPLFVVAFESGFIRDVDMEDQDAWRSIMRW</sequence>
<name>A0ABQ8V400_9AGAR</name>
<accession>A0ABQ8V400</accession>
<reference evidence="1" key="1">
    <citation type="submission" date="2022-08" db="EMBL/GenBank/DDBJ databases">
        <title>A Global Phylogenomic Analysis of the Shiitake Genus Lentinula.</title>
        <authorList>
            <consortium name="DOE Joint Genome Institute"/>
            <person name="Sierra-Patev S."/>
            <person name="Min B."/>
            <person name="Naranjo-Ortiz M."/>
            <person name="Looney B."/>
            <person name="Konkel Z."/>
            <person name="Slot J.C."/>
            <person name="Sakamoto Y."/>
            <person name="Steenwyk J.L."/>
            <person name="Rokas A."/>
            <person name="Carro J."/>
            <person name="Camarero S."/>
            <person name="Ferreira P."/>
            <person name="Molpeceres G."/>
            <person name="Ruiz-Duenas F.J."/>
            <person name="Serrano A."/>
            <person name="Henrissat B."/>
            <person name="Drula E."/>
            <person name="Hughes K.W."/>
            <person name="Mata J.L."/>
            <person name="Ishikawa N.K."/>
            <person name="Vargas-Isla R."/>
            <person name="Ushijima S."/>
            <person name="Smith C.A."/>
            <person name="Ahrendt S."/>
            <person name="Andreopoulos W."/>
            <person name="He G."/>
            <person name="Labutti K."/>
            <person name="Lipzen A."/>
            <person name="Ng V."/>
            <person name="Riley R."/>
            <person name="Sandor L."/>
            <person name="Barry K."/>
            <person name="Martinez A.T."/>
            <person name="Xiao Y."/>
            <person name="Gibbons J.G."/>
            <person name="Terashima K."/>
            <person name="Grigoriev I.V."/>
            <person name="Hibbett D.S."/>
        </authorList>
    </citation>
    <scope>NUCLEOTIDE SEQUENCE</scope>
    <source>
        <strain evidence="1">RHP3577 ss4</strain>
    </source>
</reference>
<dbReference type="Proteomes" id="UP001150217">
    <property type="component" value="Unassembled WGS sequence"/>
</dbReference>
<organism evidence="1 2">
    <name type="scientific">Lentinula lateritia</name>
    <dbReference type="NCBI Taxonomy" id="40482"/>
    <lineage>
        <taxon>Eukaryota</taxon>
        <taxon>Fungi</taxon>
        <taxon>Dikarya</taxon>
        <taxon>Basidiomycota</taxon>
        <taxon>Agaricomycotina</taxon>
        <taxon>Agaricomycetes</taxon>
        <taxon>Agaricomycetidae</taxon>
        <taxon>Agaricales</taxon>
        <taxon>Marasmiineae</taxon>
        <taxon>Omphalotaceae</taxon>
        <taxon>Lentinula</taxon>
    </lineage>
</organism>
<proteinExistence type="predicted"/>
<comment type="caution">
    <text evidence="1">The sequence shown here is derived from an EMBL/GenBank/DDBJ whole genome shotgun (WGS) entry which is preliminary data.</text>
</comment>
<gene>
    <name evidence="1" type="ORF">C8R41DRAFT_924185</name>
</gene>
<evidence type="ECO:0000313" key="2">
    <source>
        <dbReference type="Proteomes" id="UP001150217"/>
    </source>
</evidence>